<dbReference type="HOGENOM" id="CLU_2567925_0_0_9"/>
<dbReference type="RefSeq" id="WP_012064430.1">
    <property type="nucleotide sequence ID" value="NC_009633.1"/>
</dbReference>
<evidence type="ECO:0000313" key="2">
    <source>
        <dbReference type="Proteomes" id="UP000001572"/>
    </source>
</evidence>
<name>A6TTE7_ALKMQ</name>
<dbReference type="EMBL" id="CP000724">
    <property type="protein sequence ID" value="ABR49465.1"/>
    <property type="molecule type" value="Genomic_DNA"/>
</dbReference>
<dbReference type="eggNOG" id="ENOG503350P">
    <property type="taxonomic scope" value="Bacteria"/>
</dbReference>
<accession>A6TTE7</accession>
<reference evidence="2" key="1">
    <citation type="journal article" date="2016" name="Genome Announc.">
        <title>Complete genome sequence of Alkaliphilus metalliredigens strain QYMF, an alkaliphilic and metal-reducing bacterium isolated from borax-contaminated leachate ponds.</title>
        <authorList>
            <person name="Hwang C."/>
            <person name="Copeland A."/>
            <person name="Lucas S."/>
            <person name="Lapidus A."/>
            <person name="Barry K."/>
            <person name="Detter J.C."/>
            <person name="Glavina Del Rio T."/>
            <person name="Hammon N."/>
            <person name="Israni S."/>
            <person name="Dalin E."/>
            <person name="Tice H."/>
            <person name="Pitluck S."/>
            <person name="Chertkov O."/>
            <person name="Brettin T."/>
            <person name="Bruce D."/>
            <person name="Han C."/>
            <person name="Schmutz J."/>
            <person name="Larimer F."/>
            <person name="Land M.L."/>
            <person name="Hauser L."/>
            <person name="Kyrpides N."/>
            <person name="Mikhailova N."/>
            <person name="Ye Q."/>
            <person name="Zhou J."/>
            <person name="Richardson P."/>
            <person name="Fields M.W."/>
        </authorList>
    </citation>
    <scope>NUCLEOTIDE SEQUENCE [LARGE SCALE GENOMIC DNA]</scope>
    <source>
        <strain evidence="2">QYMF</strain>
    </source>
</reference>
<organism evidence="1 2">
    <name type="scientific">Alkaliphilus metalliredigens (strain QYMF)</name>
    <dbReference type="NCBI Taxonomy" id="293826"/>
    <lineage>
        <taxon>Bacteria</taxon>
        <taxon>Bacillati</taxon>
        <taxon>Bacillota</taxon>
        <taxon>Clostridia</taxon>
        <taxon>Peptostreptococcales</taxon>
        <taxon>Natronincolaceae</taxon>
        <taxon>Alkaliphilus</taxon>
    </lineage>
</organism>
<protein>
    <submittedName>
        <fullName evidence="1">Uncharacterized protein</fullName>
    </submittedName>
</protein>
<keyword evidence="2" id="KW-1185">Reference proteome</keyword>
<evidence type="ECO:0000313" key="1">
    <source>
        <dbReference type="EMBL" id="ABR49465.1"/>
    </source>
</evidence>
<dbReference type="KEGG" id="amt:Amet_3337"/>
<dbReference type="AlphaFoldDB" id="A6TTE7"/>
<proteinExistence type="predicted"/>
<gene>
    <name evidence="1" type="ordered locus">Amet_3337</name>
</gene>
<dbReference type="Proteomes" id="UP000001572">
    <property type="component" value="Chromosome"/>
</dbReference>
<sequence>MSNLYYCVDCRRVANVNEGCAYCKSDNIKGLARKAPVNVIGTKVKGNVLGVSNDMVNLLCAVAGGNTKDIRQYEVKQLRKIL</sequence>